<dbReference type="OrthoDB" id="10002959at2759"/>
<accession>F7A447</accession>
<dbReference type="RefSeq" id="XP_028931475.1">
    <property type="nucleotide sequence ID" value="XM_029075642.2"/>
</dbReference>
<dbReference type="AlphaFoldDB" id="F7A447"/>
<keyword evidence="2" id="KW-0720">Serine protease</keyword>
<dbReference type="GO" id="GO:0008236">
    <property type="term" value="F:serine-type peptidase activity"/>
    <property type="evidence" value="ECO:0000318"/>
    <property type="project" value="GO_Central"/>
</dbReference>
<dbReference type="PROSITE" id="PS00134">
    <property type="entry name" value="TRYPSIN_HIS"/>
    <property type="match status" value="1"/>
</dbReference>
<dbReference type="InParanoid" id="F7A447"/>
<dbReference type="OMA" id="GWGSVQD"/>
<feature type="region of interest" description="Disordered" evidence="3">
    <location>
        <begin position="293"/>
        <end position="327"/>
    </location>
</feature>
<feature type="chain" id="PRO_5027832716" description="Peptidase S1 domain-containing protein" evidence="4">
    <location>
        <begin position="30"/>
        <end position="327"/>
    </location>
</feature>
<dbReference type="HOGENOM" id="CLU_006842_0_4_1"/>
<dbReference type="Ensembl" id="ENSOANT00000006171.2">
    <property type="protein sequence ID" value="ENSOANP00000006169.2"/>
    <property type="gene ID" value="ENSOANG00000003896.3"/>
</dbReference>
<dbReference type="GO" id="GO:0006508">
    <property type="term" value="P:proteolysis"/>
    <property type="evidence" value="ECO:0007669"/>
    <property type="project" value="UniProtKB-KW"/>
</dbReference>
<dbReference type="FunFam" id="2.40.10.10:FF:000039">
    <property type="entry name" value="Brain-specific serine protease 4"/>
    <property type="match status" value="1"/>
</dbReference>
<evidence type="ECO:0000313" key="7">
    <source>
        <dbReference type="Proteomes" id="UP000002279"/>
    </source>
</evidence>
<evidence type="ECO:0000256" key="3">
    <source>
        <dbReference type="SAM" id="MobiDB-lite"/>
    </source>
</evidence>
<dbReference type="PROSITE" id="PS00135">
    <property type="entry name" value="TRYPSIN_SER"/>
    <property type="match status" value="1"/>
</dbReference>
<dbReference type="InterPro" id="IPR001314">
    <property type="entry name" value="Peptidase_S1A"/>
</dbReference>
<name>F7A447_ORNAN</name>
<dbReference type="SUPFAM" id="SSF50494">
    <property type="entry name" value="Trypsin-like serine proteases"/>
    <property type="match status" value="1"/>
</dbReference>
<dbReference type="GO" id="GO:0004252">
    <property type="term" value="F:serine-type endopeptidase activity"/>
    <property type="evidence" value="ECO:0007669"/>
    <property type="project" value="InterPro"/>
</dbReference>
<evidence type="ECO:0000256" key="2">
    <source>
        <dbReference type="RuleBase" id="RU363034"/>
    </source>
</evidence>
<dbReference type="CDD" id="cd00190">
    <property type="entry name" value="Tryp_SPc"/>
    <property type="match status" value="1"/>
</dbReference>
<evidence type="ECO:0000259" key="5">
    <source>
        <dbReference type="PROSITE" id="PS50240"/>
    </source>
</evidence>
<dbReference type="MEROPS" id="S01.252"/>
<reference evidence="6" key="2">
    <citation type="submission" date="2025-08" db="UniProtKB">
        <authorList>
            <consortium name="Ensembl"/>
        </authorList>
    </citation>
    <scope>IDENTIFICATION</scope>
    <source>
        <strain evidence="6">Glennie</strain>
    </source>
</reference>
<dbReference type="Proteomes" id="UP000002279">
    <property type="component" value="Chromosome 11"/>
</dbReference>
<reference evidence="6" key="3">
    <citation type="submission" date="2025-09" db="UniProtKB">
        <authorList>
            <consortium name="Ensembl"/>
        </authorList>
    </citation>
    <scope>IDENTIFICATION</scope>
    <source>
        <strain evidence="6">Glennie</strain>
    </source>
</reference>
<keyword evidence="1" id="KW-1015">Disulfide bond</keyword>
<dbReference type="Pfam" id="PF00089">
    <property type="entry name" value="Trypsin"/>
    <property type="match status" value="1"/>
</dbReference>
<evidence type="ECO:0000313" key="6">
    <source>
        <dbReference type="Ensembl" id="ENSOANP00000006169.2"/>
    </source>
</evidence>
<keyword evidence="7" id="KW-1185">Reference proteome</keyword>
<keyword evidence="4" id="KW-0732">Signal</keyword>
<dbReference type="KEGG" id="oaa:100083876"/>
<keyword evidence="2" id="KW-0645">Protease</keyword>
<feature type="signal peptide" evidence="4">
    <location>
        <begin position="1"/>
        <end position="29"/>
    </location>
</feature>
<dbReference type="InterPro" id="IPR043504">
    <property type="entry name" value="Peptidase_S1_PA_chymotrypsin"/>
</dbReference>
<dbReference type="Bgee" id="ENSOANG00000003896">
    <property type="expression patterns" value="Expressed in adult mammalian kidney"/>
</dbReference>
<evidence type="ECO:0000256" key="4">
    <source>
        <dbReference type="SAM" id="SignalP"/>
    </source>
</evidence>
<organism evidence="6 7">
    <name type="scientific">Ornithorhynchus anatinus</name>
    <name type="common">Duckbill platypus</name>
    <dbReference type="NCBI Taxonomy" id="9258"/>
    <lineage>
        <taxon>Eukaryota</taxon>
        <taxon>Metazoa</taxon>
        <taxon>Chordata</taxon>
        <taxon>Craniata</taxon>
        <taxon>Vertebrata</taxon>
        <taxon>Euteleostomi</taxon>
        <taxon>Mammalia</taxon>
        <taxon>Monotremata</taxon>
        <taxon>Ornithorhynchidae</taxon>
        <taxon>Ornithorhynchus</taxon>
    </lineage>
</organism>
<dbReference type="PROSITE" id="PS50240">
    <property type="entry name" value="TRYPSIN_DOM"/>
    <property type="match status" value="1"/>
</dbReference>
<reference evidence="6 7" key="1">
    <citation type="journal article" date="2008" name="Nature">
        <title>Genome analysis of the platypus reveals unique signatures of evolution.</title>
        <authorList>
            <person name="Warren W.C."/>
            <person name="Hillier L.W."/>
            <person name="Marshall Graves J.A."/>
            <person name="Birney E."/>
            <person name="Ponting C.P."/>
            <person name="Grutzner F."/>
            <person name="Belov K."/>
            <person name="Miller W."/>
            <person name="Clarke L."/>
            <person name="Chinwalla A.T."/>
            <person name="Yang S.P."/>
            <person name="Heger A."/>
            <person name="Locke D.P."/>
            <person name="Miethke P."/>
            <person name="Waters P.D."/>
            <person name="Veyrunes F."/>
            <person name="Fulton L."/>
            <person name="Fulton B."/>
            <person name="Graves T."/>
            <person name="Wallis J."/>
            <person name="Puente X.S."/>
            <person name="Lopez-Otin C."/>
            <person name="Ordonez G.R."/>
            <person name="Eichler E.E."/>
            <person name="Chen L."/>
            <person name="Cheng Z."/>
            <person name="Deakin J.E."/>
            <person name="Alsop A."/>
            <person name="Thompson K."/>
            <person name="Kirby P."/>
            <person name="Papenfuss A.T."/>
            <person name="Wakefield M.J."/>
            <person name="Olender T."/>
            <person name="Lancet D."/>
            <person name="Huttley G.A."/>
            <person name="Smit A.F."/>
            <person name="Pask A."/>
            <person name="Temple-Smith P."/>
            <person name="Batzer M.A."/>
            <person name="Walker J.A."/>
            <person name="Konkel M.K."/>
            <person name="Harris R.S."/>
            <person name="Whittington C.M."/>
            <person name="Wong E.S."/>
            <person name="Gemmell N.J."/>
            <person name="Buschiazzo E."/>
            <person name="Vargas Jentzsch I.M."/>
            <person name="Merkel A."/>
            <person name="Schmitz J."/>
            <person name="Zemann A."/>
            <person name="Churakov G."/>
            <person name="Kriegs J.O."/>
            <person name="Brosius J."/>
            <person name="Murchison E.P."/>
            <person name="Sachidanandam R."/>
            <person name="Smith C."/>
            <person name="Hannon G.J."/>
            <person name="Tsend-Ayush E."/>
            <person name="McMillan D."/>
            <person name="Attenborough R."/>
            <person name="Rens W."/>
            <person name="Ferguson-Smith M."/>
            <person name="Lefevre C.M."/>
            <person name="Sharp J.A."/>
            <person name="Nicholas K.R."/>
            <person name="Ray D.A."/>
            <person name="Kube M."/>
            <person name="Reinhardt R."/>
            <person name="Pringle T.H."/>
            <person name="Taylor J."/>
            <person name="Jones R.C."/>
            <person name="Nixon B."/>
            <person name="Dacheux J.L."/>
            <person name="Niwa H."/>
            <person name="Sekita Y."/>
            <person name="Huang X."/>
            <person name="Stark A."/>
            <person name="Kheradpour P."/>
            <person name="Kellis M."/>
            <person name="Flicek P."/>
            <person name="Chen Y."/>
            <person name="Webber C."/>
            <person name="Hardison R."/>
            <person name="Nelson J."/>
            <person name="Hallsworth-Pepin K."/>
            <person name="Delehaunty K."/>
            <person name="Markovic C."/>
            <person name="Minx P."/>
            <person name="Feng Y."/>
            <person name="Kremitzki C."/>
            <person name="Mitreva M."/>
            <person name="Glasscock J."/>
            <person name="Wylie T."/>
            <person name="Wohldmann P."/>
            <person name="Thiru P."/>
            <person name="Nhan M.N."/>
            <person name="Pohl C.S."/>
            <person name="Smith S.M."/>
            <person name="Hou S."/>
            <person name="Nefedov M."/>
            <person name="de Jong P.J."/>
            <person name="Renfree M.B."/>
            <person name="Mardis E.R."/>
            <person name="Wilson R.K."/>
        </authorList>
    </citation>
    <scope>NUCLEOTIDE SEQUENCE [LARGE SCALE GENOMIC DNA]</scope>
    <source>
        <strain evidence="6 7">Glennie</strain>
    </source>
</reference>
<keyword evidence="2" id="KW-0378">Hydrolase</keyword>
<protein>
    <recommendedName>
        <fullName evidence="5">Peptidase S1 domain-containing protein</fullName>
    </recommendedName>
</protein>
<proteinExistence type="predicted"/>
<dbReference type="InterPro" id="IPR009003">
    <property type="entry name" value="Peptidase_S1_PA"/>
</dbReference>
<dbReference type="FunCoup" id="F7A447">
    <property type="interactions" value="138"/>
</dbReference>
<dbReference type="GeneTree" id="ENSGT00940000154999"/>
<dbReference type="GeneID" id="100083876"/>
<feature type="domain" description="Peptidase S1" evidence="5">
    <location>
        <begin position="44"/>
        <end position="284"/>
    </location>
</feature>
<feature type="compositionally biased region" description="Gly residues" evidence="3">
    <location>
        <begin position="303"/>
        <end position="316"/>
    </location>
</feature>
<gene>
    <name evidence="6" type="primary">LOC100083876</name>
</gene>
<sequence length="327" mass="35108">MATSSTPMAICWGWGMTLLVLSHLSTAEATSMPVCGKPQLLNRIVGGEDAKDGEWPWIVSIQKNRTHHCAGSLLTDRWIVTAAHCFKGSPDLSLLTVLLGAWTLTTPGPQALRLSVAEVRPHPVYAWREGAPGDIALVRLASPVPFSEHILPICLPEASVPFPPETLCWIAGWGSIRDGVPLPPPKKLQKLEVPIIAPETCSHLYRRGGGQQDTITPDMLCAGYREGKKDACLGDSGGPLMCQLEGSWLLAGIISWGEGCAERDRPGVYIRLTAHQAWIRETVQEAQFLRPKLGGARATGPGAPKGLGGYRTGQGRAGALSPQTRKP</sequence>
<dbReference type="InterPro" id="IPR018114">
    <property type="entry name" value="TRYPSIN_HIS"/>
</dbReference>
<dbReference type="InterPro" id="IPR001254">
    <property type="entry name" value="Trypsin_dom"/>
</dbReference>
<dbReference type="PANTHER" id="PTHR24253">
    <property type="entry name" value="TRANSMEMBRANE PROTEASE SERINE"/>
    <property type="match status" value="1"/>
</dbReference>
<evidence type="ECO:0000256" key="1">
    <source>
        <dbReference type="ARBA" id="ARBA00023157"/>
    </source>
</evidence>
<dbReference type="Gene3D" id="2.40.10.10">
    <property type="entry name" value="Trypsin-like serine proteases"/>
    <property type="match status" value="1"/>
</dbReference>
<dbReference type="SMART" id="SM00020">
    <property type="entry name" value="Tryp_SPc"/>
    <property type="match status" value="1"/>
</dbReference>
<dbReference type="PRINTS" id="PR00722">
    <property type="entry name" value="CHYMOTRYPSIN"/>
</dbReference>
<dbReference type="InterPro" id="IPR033116">
    <property type="entry name" value="TRYPSIN_SER"/>
</dbReference>
<dbReference type="PANTHER" id="PTHR24253:SF6">
    <property type="entry name" value="BRAIN-SPECIFIC SERINE PROTEASE 4"/>
    <property type="match status" value="1"/>
</dbReference>